<dbReference type="GO" id="GO:0016020">
    <property type="term" value="C:membrane"/>
    <property type="evidence" value="ECO:0007669"/>
    <property type="project" value="UniProtKB-SubCell"/>
</dbReference>
<dbReference type="GO" id="GO:0016788">
    <property type="term" value="F:hydrolase activity, acting on ester bonds"/>
    <property type="evidence" value="ECO:0007669"/>
    <property type="project" value="TreeGrafter"/>
</dbReference>
<dbReference type="SUPFAM" id="SSF56300">
    <property type="entry name" value="Metallo-dependent phosphatases"/>
    <property type="match status" value="1"/>
</dbReference>
<dbReference type="Pfam" id="PF02485">
    <property type="entry name" value="Branch"/>
    <property type="match status" value="1"/>
</dbReference>
<dbReference type="EMBL" id="JACMSC010000018">
    <property type="protein sequence ID" value="KAG6477394.1"/>
    <property type="molecule type" value="Genomic_DNA"/>
</dbReference>
<keyword evidence="4 6" id="KW-0472">Membrane</keyword>
<evidence type="ECO:0008006" key="9">
    <source>
        <dbReference type="Google" id="ProtNLM"/>
    </source>
</evidence>
<accession>A0A8J5EZ15</accession>
<dbReference type="InterPro" id="IPR003406">
    <property type="entry name" value="Glyco_trans_14"/>
</dbReference>
<keyword evidence="6" id="KW-1133">Transmembrane helix</keyword>
<dbReference type="GO" id="GO:0016757">
    <property type="term" value="F:glycosyltransferase activity"/>
    <property type="evidence" value="ECO:0007669"/>
    <property type="project" value="UniProtKB-KW"/>
</dbReference>
<keyword evidence="8" id="KW-1185">Reference proteome</keyword>
<name>A0A8J5EZ15_ZINOF</name>
<sequence length="741" mass="84193">MSATGHEFWMRHSPSKIAFIEIGFDCLVSRGAEAVEEGREGLDVDITIDRAPLRHIAAYSRFPVHQELTEAWLPDSSDRNIMPTPRHRAPSRRPHWIISLLLFVCIAVIALYVYPPQRYSACYFLSSKVCGPFTEWLPPVRRARFYTDDELFARVVISDILSVHVESKNPKIAFMFLTPGSLPFEKLWERFFLVAWGKISMVDAEKRLLANALQDKDNQHFVLLSESCVPLHNFDYVYNYLLGTNVSFVDCFEDPGPHGTGRYSEHMLPVIEKEDFRKGAQWFSVKRQHAVLILADNVYYTKFKLYCRMVDPTGIANWSVTHVDWSEGKWHPKAYRARDVTFEIFKSISSIDESIHVTSDSKVADMHYGNGLVTRCRDVLPSESSRCTDVNSTVFLKRMIEAERPDLIAFTGLYAGSSASGTRLFFSQKDWIYSITMVLLSEGCIEVEDTNLSVAASSEHRDNIFGASATDAAESLFKVFRPAMESRIPWAAILGNHDQESTMPRVELMSFISLMDYSVAQVNPSGFLVDGYGNYDINVHGAWDSGLANTSVLNLYFLDSGDRAMVGGRRTYGWIKDSQLTWLRAVSEDLQRSSNLQQSRYPAPSLSFFHIPIPEVRELWFKGFVGQFQEAIACSSVNSGVLQTLVSMGDVKAVFIGHDHLNDFCGNLDGIWFCYGGGFGYHGYGKPSWRRRARVVLAQLGKGKGTWMGVEVIKTWKRLDDDKLTKIDEQVLWRRDPWEDQ</sequence>
<dbReference type="Gene3D" id="3.60.21.10">
    <property type="match status" value="1"/>
</dbReference>
<evidence type="ECO:0000313" key="7">
    <source>
        <dbReference type="EMBL" id="KAG6477394.1"/>
    </source>
</evidence>
<keyword evidence="2" id="KW-0328">Glycosyltransferase</keyword>
<dbReference type="GO" id="GO:0005737">
    <property type="term" value="C:cytoplasm"/>
    <property type="evidence" value="ECO:0007669"/>
    <property type="project" value="TreeGrafter"/>
</dbReference>
<dbReference type="AlphaFoldDB" id="A0A8J5EZ15"/>
<evidence type="ECO:0000256" key="5">
    <source>
        <dbReference type="ARBA" id="ARBA00023180"/>
    </source>
</evidence>
<feature type="transmembrane region" description="Helical" evidence="6">
    <location>
        <begin position="96"/>
        <end position="114"/>
    </location>
</feature>
<evidence type="ECO:0000313" key="8">
    <source>
        <dbReference type="Proteomes" id="UP000734854"/>
    </source>
</evidence>
<dbReference type="InterPro" id="IPR029052">
    <property type="entry name" value="Metallo-depent_PP-like"/>
</dbReference>
<comment type="subcellular location">
    <subcellularLocation>
        <location evidence="1">Membrane</location>
        <topology evidence="1">Single-pass type II membrane protein</topology>
    </subcellularLocation>
</comment>
<dbReference type="CDD" id="cd07383">
    <property type="entry name" value="MPP_Dcr2"/>
    <property type="match status" value="1"/>
</dbReference>
<protein>
    <recommendedName>
        <fullName evidence="9">Calcineurin-like phosphoesterase domain-containing protein</fullName>
    </recommendedName>
</protein>
<dbReference type="PANTHER" id="PTHR32440:SF2">
    <property type="entry name" value="INACTIVE PURPLE ACID PHOSPHATASE 28-RELATED"/>
    <property type="match status" value="1"/>
</dbReference>
<evidence type="ECO:0000256" key="2">
    <source>
        <dbReference type="ARBA" id="ARBA00022676"/>
    </source>
</evidence>
<comment type="caution">
    <text evidence="7">The sequence shown here is derived from an EMBL/GenBank/DDBJ whole genome shotgun (WGS) entry which is preliminary data.</text>
</comment>
<evidence type="ECO:0000256" key="4">
    <source>
        <dbReference type="ARBA" id="ARBA00023136"/>
    </source>
</evidence>
<dbReference type="Proteomes" id="UP000734854">
    <property type="component" value="Unassembled WGS sequence"/>
</dbReference>
<evidence type="ECO:0000256" key="6">
    <source>
        <dbReference type="SAM" id="Phobius"/>
    </source>
</evidence>
<keyword evidence="5" id="KW-0325">Glycoprotein</keyword>
<evidence type="ECO:0000256" key="1">
    <source>
        <dbReference type="ARBA" id="ARBA00004606"/>
    </source>
</evidence>
<gene>
    <name evidence="7" type="ORF">ZIOFF_066649</name>
</gene>
<evidence type="ECO:0000256" key="3">
    <source>
        <dbReference type="ARBA" id="ARBA00022679"/>
    </source>
</evidence>
<proteinExistence type="predicted"/>
<dbReference type="PANTHER" id="PTHR32440">
    <property type="entry name" value="PHOSPHATASE DCR2-RELATED-RELATED"/>
    <property type="match status" value="1"/>
</dbReference>
<keyword evidence="3" id="KW-0808">Transferase</keyword>
<organism evidence="7 8">
    <name type="scientific">Zingiber officinale</name>
    <name type="common">Ginger</name>
    <name type="synonym">Amomum zingiber</name>
    <dbReference type="NCBI Taxonomy" id="94328"/>
    <lineage>
        <taxon>Eukaryota</taxon>
        <taxon>Viridiplantae</taxon>
        <taxon>Streptophyta</taxon>
        <taxon>Embryophyta</taxon>
        <taxon>Tracheophyta</taxon>
        <taxon>Spermatophyta</taxon>
        <taxon>Magnoliopsida</taxon>
        <taxon>Liliopsida</taxon>
        <taxon>Zingiberales</taxon>
        <taxon>Zingiberaceae</taxon>
        <taxon>Zingiber</taxon>
    </lineage>
</organism>
<keyword evidence="6" id="KW-0812">Transmembrane</keyword>
<reference evidence="7 8" key="1">
    <citation type="submission" date="2020-08" db="EMBL/GenBank/DDBJ databases">
        <title>Plant Genome Project.</title>
        <authorList>
            <person name="Zhang R.-G."/>
        </authorList>
    </citation>
    <scope>NUCLEOTIDE SEQUENCE [LARGE SCALE GENOMIC DNA]</scope>
    <source>
        <tissue evidence="7">Rhizome</tissue>
    </source>
</reference>